<sequence length="935" mass="107258">MRKFLYILVFSLTILQAQEKSVSYAKVFPKDSLAVFSLTDVEATKKQFKQTHLYSFLQEPEIKRLVEQIEKKYSWDNFSRRLKVATGLTLQESLSVFAGEISIALVDIPSGSEPIQIAVIINYKNHGEKAHKLLNALVERVPVNKGSYTIGKQQISYIKGLETALHYTTKEECFLFATTPKLMSSMLANIDKPGNRLQETPQYQKTAHIFQGGSVNYYFDIAKFLHVVEGYMQTREKVALQSMGIFDWKAIAASFAIDKPHFVSQMRLVVDGNKGLNRFFAIEGIPQSVGKNIPKNSGGWVTANIDFAQLWNEYLTCYRNYEKELQQQGNTSENSYSVFYDNVRKFEKAFLETTVSEVLSAVGPHLAFFHLPDPAGGLIPRWVATANTNNPQLLKKTLNIVFDLLHYEFKEKPYKGRTLYYLAEKTGYQRNPLVQISRSERETLRMFLGTFSFYIENNQIFITRIVQDLMDLIDTYDAGMDSLNLHNISPVKSAQNPYGVLLFIDWNILLPPVYNTLLPFIPSWEDEMSYFFGQGTIKSVDFPRMSTIIKYLSPVIGGLESGNATFALRTNFNFDFYMAQGLLWLQMSDVWGPVVSKYLDELDDYLLVNEEVVKLVKQQRFYAAYRMWESFAKRARFESFRLIARKENQGLREKYTKITKELTANLQKSFRGELAAWRVVGDWKWGKGELSATNESQDTFSLIIGENPLEDYVIHLEVKDIKDRLDVFFHWNESFDGSASYKKVSFYERKEQSGKWIPLKFKVHKDRISYWYGLKHHVIYANATSGLFGFHLPSDAKVRIRNLRLQVEKQVTPKYEQPVVYIQANDTVDPVFQNENTQYLFVVKNQGNKQITNAHVKITLPSSMRLISASGAKYSVRKNQEILFGPTVIGPNKALKCKLNVKVVSAGSFTVPATITFDNLQGKIVVTERTHVLSD</sequence>
<evidence type="ECO:0000313" key="2">
    <source>
        <dbReference type="EMBL" id="BBM83966.1"/>
    </source>
</evidence>
<evidence type="ECO:0000259" key="1">
    <source>
        <dbReference type="Pfam" id="PF01345"/>
    </source>
</evidence>
<dbReference type="KEGG" id="uam:UABAM_02321"/>
<accession>A0A5S9IM50</accession>
<dbReference type="InterPro" id="IPR001434">
    <property type="entry name" value="OmcB-like_DUF11"/>
</dbReference>
<dbReference type="Proteomes" id="UP000326354">
    <property type="component" value="Chromosome"/>
</dbReference>
<organism evidence="2 3">
    <name type="scientific">Uabimicrobium amorphum</name>
    <dbReference type="NCBI Taxonomy" id="2596890"/>
    <lineage>
        <taxon>Bacteria</taxon>
        <taxon>Pseudomonadati</taxon>
        <taxon>Planctomycetota</taxon>
        <taxon>Candidatus Uabimicrobiia</taxon>
        <taxon>Candidatus Uabimicrobiales</taxon>
        <taxon>Candidatus Uabimicrobiaceae</taxon>
        <taxon>Candidatus Uabimicrobium</taxon>
    </lineage>
</organism>
<reference evidence="2 3" key="1">
    <citation type="submission" date="2019-08" db="EMBL/GenBank/DDBJ databases">
        <title>Complete genome sequence of Candidatus Uab amorphum.</title>
        <authorList>
            <person name="Shiratori T."/>
            <person name="Suzuki S."/>
            <person name="Kakizawa Y."/>
            <person name="Ishida K."/>
        </authorList>
    </citation>
    <scope>NUCLEOTIDE SEQUENCE [LARGE SCALE GENOMIC DNA]</scope>
    <source>
        <strain evidence="2 3">SRT547</strain>
    </source>
</reference>
<dbReference type="RefSeq" id="WP_151968146.1">
    <property type="nucleotide sequence ID" value="NZ_AP019860.1"/>
</dbReference>
<dbReference type="AlphaFoldDB" id="A0A5S9IM50"/>
<proteinExistence type="predicted"/>
<evidence type="ECO:0000313" key="3">
    <source>
        <dbReference type="Proteomes" id="UP000326354"/>
    </source>
</evidence>
<dbReference type="EMBL" id="AP019860">
    <property type="protein sequence ID" value="BBM83966.1"/>
    <property type="molecule type" value="Genomic_DNA"/>
</dbReference>
<gene>
    <name evidence="2" type="ORF">UABAM_02321</name>
</gene>
<feature type="domain" description="DUF11" evidence="1">
    <location>
        <begin position="829"/>
        <end position="916"/>
    </location>
</feature>
<protein>
    <recommendedName>
        <fullName evidence="1">DUF11 domain-containing protein</fullName>
    </recommendedName>
</protein>
<keyword evidence="3" id="KW-1185">Reference proteome</keyword>
<dbReference type="Pfam" id="PF01345">
    <property type="entry name" value="DUF11"/>
    <property type="match status" value="1"/>
</dbReference>
<name>A0A5S9IM50_UABAM</name>